<name>A0A8S5NP01_9CAUD</name>
<sequence>MSLIIKNKIQELMQGYPTISDKYDVAPAVLEGETAVMAGEPVTLGSTAGRYKACSTATDMVAGFILATNVKLPNTYPASTQKQTYVSGDAFNLMFKGFLAVPVDAGATDTAIANGKAVAMLANGKITTTGTASATDIPGAYFTGCKETVGGVKLAEIAFNV</sequence>
<accession>A0A8S5NP01</accession>
<dbReference type="Pfam" id="PF22758">
    <property type="entry name" value="Phage_cement"/>
    <property type="match status" value="1"/>
</dbReference>
<evidence type="ECO:0000313" key="1">
    <source>
        <dbReference type="EMBL" id="DAD96462.1"/>
    </source>
</evidence>
<organism evidence="1">
    <name type="scientific">Myoviridae sp. ctj3P51</name>
    <dbReference type="NCBI Taxonomy" id="2826687"/>
    <lineage>
        <taxon>Viruses</taxon>
        <taxon>Duplodnaviria</taxon>
        <taxon>Heunggongvirae</taxon>
        <taxon>Uroviricota</taxon>
        <taxon>Caudoviricetes</taxon>
    </lineage>
</organism>
<dbReference type="EMBL" id="BK015217">
    <property type="protein sequence ID" value="DAD96462.1"/>
    <property type="molecule type" value="Genomic_DNA"/>
</dbReference>
<reference evidence="1" key="1">
    <citation type="journal article" date="2021" name="Proc. Natl. Acad. Sci. U.S.A.">
        <title>A Catalog of Tens of Thousands of Viruses from Human Metagenomes Reveals Hidden Associations with Chronic Diseases.</title>
        <authorList>
            <person name="Tisza M.J."/>
            <person name="Buck C.B."/>
        </authorList>
    </citation>
    <scope>NUCLEOTIDE SEQUENCE</scope>
    <source>
        <strain evidence="1">Ctj3P51</strain>
    </source>
</reference>
<protein>
    <submittedName>
        <fullName evidence="1">Uncharacterized protein</fullName>
    </submittedName>
</protein>
<proteinExistence type="predicted"/>
<dbReference type="InterPro" id="IPR054438">
    <property type="entry name" value="Struct_cement_gp24/gp6"/>
</dbReference>